<feature type="compositionally biased region" description="Basic and acidic residues" evidence="2">
    <location>
        <begin position="362"/>
        <end position="386"/>
    </location>
</feature>
<sequence length="427" mass="48840">MEEDMSTRACRSATSLDTFITQLQMYREQVLPDIESGVTVVGIIKTELKDLVPQLRALLDKIAASMSHDNGASRKEMMAQKHAFETVLDSHTKSITSLDKALKSATCIQTKEEADLRERLNASCKCAEKYREDNSVIMGELKKDLAKTKRDLVTVRNNSLTNNSKHASERKMLRQQISEHKTDVEKAVSEAEKKHTLALNQVKKEYILRTKQLSLQLETMERECLVSKKEDKDRLQQAAIDINRLGTTLKRLTEFDQTRDDDKRKREETHMSIISKLEKEIERIGTERDDEVKALVSELGTLKKEKDSVSMELSRSQRSLEREKENSRRRIDELQKLVMNPSSLSAPPPKFLDKDMELPKIEGELVVDPRERERIPSGGIHEESKGHRSVTASPSRHSSISKQQQYRSNLSQFHGQSVMQRLQSTGQ</sequence>
<proteinExistence type="predicted"/>
<feature type="compositionally biased region" description="Basic and acidic residues" evidence="2">
    <location>
        <begin position="318"/>
        <end position="328"/>
    </location>
</feature>
<feature type="coiled-coil region" evidence="1">
    <location>
        <begin position="138"/>
        <end position="223"/>
    </location>
</feature>
<accession>A0ABQ5KQF7</accession>
<dbReference type="Proteomes" id="UP001057375">
    <property type="component" value="Unassembled WGS sequence"/>
</dbReference>
<feature type="region of interest" description="Disordered" evidence="2">
    <location>
        <begin position="362"/>
        <end position="427"/>
    </location>
</feature>
<evidence type="ECO:0000256" key="1">
    <source>
        <dbReference type="SAM" id="Coils"/>
    </source>
</evidence>
<evidence type="ECO:0000313" key="4">
    <source>
        <dbReference type="Proteomes" id="UP001057375"/>
    </source>
</evidence>
<reference evidence="3" key="1">
    <citation type="submission" date="2022-03" db="EMBL/GenBank/DDBJ databases">
        <title>Draft genome sequence of Aduncisulcus paluster, a free-living microaerophilic Fornicata.</title>
        <authorList>
            <person name="Yuyama I."/>
            <person name="Kume K."/>
            <person name="Tamura T."/>
            <person name="Inagaki Y."/>
            <person name="Hashimoto T."/>
        </authorList>
    </citation>
    <scope>NUCLEOTIDE SEQUENCE</scope>
    <source>
        <strain evidence="3">NY0171</strain>
    </source>
</reference>
<keyword evidence="4" id="KW-1185">Reference proteome</keyword>
<feature type="region of interest" description="Disordered" evidence="2">
    <location>
        <begin position="307"/>
        <end position="328"/>
    </location>
</feature>
<dbReference type="EMBL" id="BQXS01010849">
    <property type="protein sequence ID" value="GKT34682.1"/>
    <property type="molecule type" value="Genomic_DNA"/>
</dbReference>
<evidence type="ECO:0000256" key="2">
    <source>
        <dbReference type="SAM" id="MobiDB-lite"/>
    </source>
</evidence>
<comment type="caution">
    <text evidence="3">The sequence shown here is derived from an EMBL/GenBank/DDBJ whole genome shotgun (WGS) entry which is preliminary data.</text>
</comment>
<keyword evidence="1" id="KW-0175">Coiled coil</keyword>
<evidence type="ECO:0000313" key="3">
    <source>
        <dbReference type="EMBL" id="GKT34682.1"/>
    </source>
</evidence>
<protein>
    <submittedName>
        <fullName evidence="3">Uncharacterized protein</fullName>
    </submittedName>
</protein>
<feature type="compositionally biased region" description="Polar residues" evidence="2">
    <location>
        <begin position="390"/>
        <end position="427"/>
    </location>
</feature>
<gene>
    <name evidence="3" type="ORF">ADUPG1_007991</name>
</gene>
<name>A0ABQ5KQF7_9EUKA</name>
<organism evidence="3 4">
    <name type="scientific">Aduncisulcus paluster</name>
    <dbReference type="NCBI Taxonomy" id="2918883"/>
    <lineage>
        <taxon>Eukaryota</taxon>
        <taxon>Metamonada</taxon>
        <taxon>Carpediemonas-like organisms</taxon>
        <taxon>Aduncisulcus</taxon>
    </lineage>
</organism>